<dbReference type="Pfam" id="PF20067">
    <property type="entry name" value="SSL_N"/>
    <property type="match status" value="1"/>
</dbReference>
<dbReference type="RefSeq" id="WP_196202098.1">
    <property type="nucleotide sequence ID" value="NZ_JADPUN010000161.1"/>
</dbReference>
<comment type="similarity">
    <text evidence="1">Belongs to the strictosidine synthase family.</text>
</comment>
<evidence type="ECO:0000256" key="4">
    <source>
        <dbReference type="SAM" id="MobiDB-lite"/>
    </source>
</evidence>
<organism evidence="6 7">
    <name type="scientific">Plantactinospora alkalitolerans</name>
    <dbReference type="NCBI Taxonomy" id="2789879"/>
    <lineage>
        <taxon>Bacteria</taxon>
        <taxon>Bacillati</taxon>
        <taxon>Actinomycetota</taxon>
        <taxon>Actinomycetes</taxon>
        <taxon>Micromonosporales</taxon>
        <taxon>Micromonosporaceae</taxon>
        <taxon>Plantactinospora</taxon>
    </lineage>
</organism>
<name>A0ABS0GWG0_9ACTN</name>
<dbReference type="Proteomes" id="UP000638560">
    <property type="component" value="Unassembled WGS sequence"/>
</dbReference>
<feature type="region of interest" description="Disordered" evidence="4">
    <location>
        <begin position="61"/>
        <end position="95"/>
    </location>
</feature>
<reference evidence="6 7" key="1">
    <citation type="submission" date="2020-11" db="EMBL/GenBank/DDBJ databases">
        <title>A novel isolate from a Black sea contaminated sediment with potential to produce alkanes: Plantactinospora alkalitolerans sp. nov.</title>
        <authorList>
            <person name="Carro L."/>
            <person name="Veyisoglu A."/>
            <person name="Guven K."/>
            <person name="Schumann P."/>
            <person name="Klenk H.-P."/>
            <person name="Sahin N."/>
        </authorList>
    </citation>
    <scope>NUCLEOTIDE SEQUENCE [LARGE SCALE GENOMIC DNA]</scope>
    <source>
        <strain evidence="6 7">S1510</strain>
    </source>
</reference>
<proteinExistence type="inferred from homology"/>
<dbReference type="PANTHER" id="PTHR10426:SF88">
    <property type="entry name" value="ADIPOCYTE PLASMA MEMBRANE-ASSOCIATED PROTEIN HEMOMUCIN-RELATED"/>
    <property type="match status" value="1"/>
</dbReference>
<dbReference type="Gene3D" id="2.120.10.30">
    <property type="entry name" value="TolB, C-terminal domain"/>
    <property type="match status" value="1"/>
</dbReference>
<dbReference type="PANTHER" id="PTHR10426">
    <property type="entry name" value="STRICTOSIDINE SYNTHASE-RELATED"/>
    <property type="match status" value="1"/>
</dbReference>
<keyword evidence="7" id="KW-1185">Reference proteome</keyword>
<comment type="caution">
    <text evidence="6">The sequence shown here is derived from an EMBL/GenBank/DDBJ whole genome shotgun (WGS) entry which is preliminary data.</text>
</comment>
<evidence type="ECO:0000259" key="5">
    <source>
        <dbReference type="Pfam" id="PF03088"/>
    </source>
</evidence>
<evidence type="ECO:0000313" key="6">
    <source>
        <dbReference type="EMBL" id="MBF9130528.1"/>
    </source>
</evidence>
<accession>A0ABS0GWG0</accession>
<evidence type="ECO:0000256" key="2">
    <source>
        <dbReference type="ARBA" id="ARBA00022553"/>
    </source>
</evidence>
<dbReference type="Pfam" id="PF03088">
    <property type="entry name" value="Str_synth"/>
    <property type="match status" value="1"/>
</dbReference>
<dbReference type="SUPFAM" id="SSF63829">
    <property type="entry name" value="Calcium-dependent phosphotriesterase"/>
    <property type="match status" value="1"/>
</dbReference>
<dbReference type="EMBL" id="JADPUN010000161">
    <property type="protein sequence ID" value="MBF9130528.1"/>
    <property type="molecule type" value="Genomic_DNA"/>
</dbReference>
<feature type="compositionally biased region" description="Basic and acidic residues" evidence="4">
    <location>
        <begin position="71"/>
        <end position="82"/>
    </location>
</feature>
<protein>
    <submittedName>
        <fullName evidence="6">SMP-30/gluconolactonase/LRE family protein</fullName>
    </submittedName>
</protein>
<dbReference type="InterPro" id="IPR018119">
    <property type="entry name" value="Strictosidine_synth_cons-reg"/>
</dbReference>
<keyword evidence="2" id="KW-0597">Phosphoprotein</keyword>
<keyword evidence="3" id="KW-0325">Glycoprotein</keyword>
<feature type="domain" description="Strictosidine synthase conserved region" evidence="5">
    <location>
        <begin position="146"/>
        <end position="228"/>
    </location>
</feature>
<dbReference type="InterPro" id="IPR011042">
    <property type="entry name" value="6-blade_b-propeller_TolB-like"/>
</dbReference>
<evidence type="ECO:0000313" key="7">
    <source>
        <dbReference type="Proteomes" id="UP000638560"/>
    </source>
</evidence>
<evidence type="ECO:0000256" key="1">
    <source>
        <dbReference type="ARBA" id="ARBA00009191"/>
    </source>
</evidence>
<sequence>MARPRIDPVVWHPAPAPARARRRGGDLAMPPVRLRAVPGHGPEDVAVDAAGQVYTGLADGRLIRLPPDGTDPDHGGRPRQDAGPEVIAETGGRPLGIETDQEGRLVVCDATHGLLRVDPPTGRMETLVAAGTPIGDAPLRLCNNAAVAEDGSIYFSDSTQRFALPYWKADLLEHSGTGRLLRLGPDGRHDVVLDGLHFANGVALAADESYVVVAETGAYRLTRIWLTGPDAGKVDRLVDNLPAFPDNLARGSDGLIWIAMGSPRNTLLDLLSPRSPALRRAVWALPEPLQPKPANTAWVQAVDAGGRVVHDLQATVAGFSMVTGVREHDGTVWLGSLHGGAVAAFDLPAEPPPNA</sequence>
<gene>
    <name evidence="6" type="ORF">I0C86_16390</name>
</gene>
<evidence type="ECO:0000256" key="3">
    <source>
        <dbReference type="ARBA" id="ARBA00023180"/>
    </source>
</evidence>